<dbReference type="AlphaFoldDB" id="A0A2I1H856"/>
<keyword evidence="2" id="KW-1185">Reference proteome</keyword>
<dbReference type="EMBL" id="LLXI01001763">
    <property type="protein sequence ID" value="PKY55061.1"/>
    <property type="molecule type" value="Genomic_DNA"/>
</dbReference>
<feature type="non-terminal residue" evidence="1">
    <location>
        <position position="150"/>
    </location>
</feature>
<accession>A0A2I1H856</accession>
<evidence type="ECO:0000313" key="1">
    <source>
        <dbReference type="EMBL" id="PKY55061.1"/>
    </source>
</evidence>
<sequence length="150" mass="17013">MYDSDWWKNVEKNLPIGAHVMPIILYADATLCDHLGKTSRHPIFMTLGNIPLARRNKTDAKILLGYIPSLEYHSLSEKQSAQFRSASRNLFHCALATILRPLRVISNTGIHLYVNGNLKWFYPYLALIIADWPEACAMCTIYGSPNSLHP</sequence>
<dbReference type="VEuPathDB" id="FungiDB:FUN_004071"/>
<dbReference type="InterPro" id="IPR041078">
    <property type="entry name" value="Plavaka"/>
</dbReference>
<dbReference type="VEuPathDB" id="FungiDB:RhiirA1_328300"/>
<name>A0A2I1H856_9GLOM</name>
<proteinExistence type="predicted"/>
<dbReference type="VEuPathDB" id="FungiDB:RhiirFUN_020519"/>
<comment type="caution">
    <text evidence="1">The sequence shown here is derived from an EMBL/GenBank/DDBJ whole genome shotgun (WGS) entry which is preliminary data.</text>
</comment>
<reference evidence="1 2" key="1">
    <citation type="submission" date="2015-10" db="EMBL/GenBank/DDBJ databases">
        <title>Genome analyses suggest a sexual origin of heterokaryosis in a supposedly ancient asexual fungus.</title>
        <authorList>
            <person name="Ropars J."/>
            <person name="Sedzielewska K."/>
            <person name="Noel J."/>
            <person name="Charron P."/>
            <person name="Farinelli L."/>
            <person name="Marton T."/>
            <person name="Kruger M."/>
            <person name="Pelin A."/>
            <person name="Brachmann A."/>
            <person name="Corradi N."/>
        </authorList>
    </citation>
    <scope>NUCLEOTIDE SEQUENCE [LARGE SCALE GENOMIC DNA]</scope>
    <source>
        <strain evidence="1 2">A4</strain>
    </source>
</reference>
<dbReference type="Proteomes" id="UP000234323">
    <property type="component" value="Unassembled WGS sequence"/>
</dbReference>
<gene>
    <name evidence="1" type="ORF">RhiirA4_309931</name>
</gene>
<evidence type="ECO:0000313" key="2">
    <source>
        <dbReference type="Proteomes" id="UP000234323"/>
    </source>
</evidence>
<protein>
    <submittedName>
        <fullName evidence="1">Uncharacterized protein</fullName>
    </submittedName>
</protein>
<dbReference type="Pfam" id="PF18759">
    <property type="entry name" value="Plavaka"/>
    <property type="match status" value="1"/>
</dbReference>
<organism evidence="1 2">
    <name type="scientific">Rhizophagus irregularis</name>
    <dbReference type="NCBI Taxonomy" id="588596"/>
    <lineage>
        <taxon>Eukaryota</taxon>
        <taxon>Fungi</taxon>
        <taxon>Fungi incertae sedis</taxon>
        <taxon>Mucoromycota</taxon>
        <taxon>Glomeromycotina</taxon>
        <taxon>Glomeromycetes</taxon>
        <taxon>Glomerales</taxon>
        <taxon>Glomeraceae</taxon>
        <taxon>Rhizophagus</taxon>
    </lineage>
</organism>